<comment type="caution">
    <text evidence="3">The sequence shown here is derived from an EMBL/GenBank/DDBJ whole genome shotgun (WGS) entry which is preliminary data.</text>
</comment>
<evidence type="ECO:0000259" key="2">
    <source>
        <dbReference type="PROSITE" id="PS50878"/>
    </source>
</evidence>
<dbReference type="GO" id="GO:0003964">
    <property type="term" value="F:RNA-directed DNA polymerase activity"/>
    <property type="evidence" value="ECO:0007669"/>
    <property type="project" value="UniProtKB-KW"/>
</dbReference>
<gene>
    <name evidence="3" type="ORF">O181_041320</name>
</gene>
<dbReference type="GO" id="GO:0016787">
    <property type="term" value="F:hydrolase activity"/>
    <property type="evidence" value="ECO:0007669"/>
    <property type="project" value="UniProtKB-KW"/>
</dbReference>
<dbReference type="SUPFAM" id="SSF56672">
    <property type="entry name" value="DNA/RNA polymerases"/>
    <property type="match status" value="1"/>
</dbReference>
<dbReference type="InterPro" id="IPR043128">
    <property type="entry name" value="Rev_trsase/Diguanyl_cyclase"/>
</dbReference>
<dbReference type="EMBL" id="AVOT02016418">
    <property type="protein sequence ID" value="MBW0501605.1"/>
    <property type="molecule type" value="Genomic_DNA"/>
</dbReference>
<dbReference type="PANTHER" id="PTHR37984:SF5">
    <property type="entry name" value="PROTEIN NYNRIN-LIKE"/>
    <property type="match status" value="1"/>
</dbReference>
<dbReference type="Gene3D" id="3.30.70.270">
    <property type="match status" value="2"/>
</dbReference>
<evidence type="ECO:0000313" key="3">
    <source>
        <dbReference type="EMBL" id="MBW0501605.1"/>
    </source>
</evidence>
<reference evidence="3" key="1">
    <citation type="submission" date="2021-03" db="EMBL/GenBank/DDBJ databases">
        <title>Draft genome sequence of rust myrtle Austropuccinia psidii MF-1, a brazilian biotype.</title>
        <authorList>
            <person name="Quecine M.C."/>
            <person name="Pachon D.M.R."/>
            <person name="Bonatelli M.L."/>
            <person name="Correr F.H."/>
            <person name="Franceschini L.M."/>
            <person name="Leite T.F."/>
            <person name="Margarido G.R.A."/>
            <person name="Almeida C.A."/>
            <person name="Ferrarezi J.A."/>
            <person name="Labate C.A."/>
        </authorList>
    </citation>
    <scope>NUCLEOTIDE SEQUENCE</scope>
    <source>
        <strain evidence="3">MF-1</strain>
    </source>
</reference>
<keyword evidence="4" id="KW-1185">Reference proteome</keyword>
<dbReference type="PROSITE" id="PS50878">
    <property type="entry name" value="RT_POL"/>
    <property type="match status" value="1"/>
</dbReference>
<dbReference type="GO" id="GO:0004519">
    <property type="term" value="F:endonuclease activity"/>
    <property type="evidence" value="ECO:0007669"/>
    <property type="project" value="UniProtKB-KW"/>
</dbReference>
<dbReference type="Pfam" id="PF17919">
    <property type="entry name" value="RT_RNaseH_2"/>
    <property type="match status" value="1"/>
</dbReference>
<dbReference type="InterPro" id="IPR000477">
    <property type="entry name" value="RT_dom"/>
</dbReference>
<name>A0A9Q3DIG2_9BASI</name>
<feature type="domain" description="Reverse transcriptase" evidence="2">
    <location>
        <begin position="1"/>
        <end position="82"/>
    </location>
</feature>
<evidence type="ECO:0000256" key="1">
    <source>
        <dbReference type="ARBA" id="ARBA00023268"/>
    </source>
</evidence>
<dbReference type="OrthoDB" id="420169at2759"/>
<dbReference type="Pfam" id="PF00078">
    <property type="entry name" value="RVT_1"/>
    <property type="match status" value="1"/>
</dbReference>
<keyword evidence="1" id="KW-0511">Multifunctional enzyme</keyword>
<dbReference type="FunFam" id="3.30.70.270:FF:000003">
    <property type="entry name" value="Transposon Ty3-G Gag-Pol polyprotein"/>
    <property type="match status" value="1"/>
</dbReference>
<evidence type="ECO:0000313" key="4">
    <source>
        <dbReference type="Proteomes" id="UP000765509"/>
    </source>
</evidence>
<accession>A0A9Q3DIG2</accession>
<protein>
    <recommendedName>
        <fullName evidence="2">Reverse transcriptase domain-containing protein</fullName>
    </recommendedName>
</protein>
<sequence length="309" mass="35421">MPFGLTNAPASFQNLVNDIFADFLDIFVVVYLDNIMVFSSSEEDQFKHVASVLQRLRDNNLFSNASKGVFHASSVEYLGYVVSSDGLKMDSSKFQQILNWPQPKNIKALQSFLGFANFYYFFIKNYSTKITSLTSLLKKDSPFIFNEEAPSQFQILKEAFTTAPILSHFNPSLPTIVETDASYYALGAVLSQVNDSEKHPISFYSHKRFPGELNYEIHDKELLGIVWALKCWRAFLLSLSNSFEVLTDHSPFQYFMSSKVLTCHQDHWAEFLSEFHFTITYFPGMLATLPDVMSHQENIYQERGVDFIS</sequence>
<dbReference type="InterPro" id="IPR041577">
    <property type="entry name" value="RT_RNaseH_2"/>
</dbReference>
<organism evidence="3 4">
    <name type="scientific">Austropuccinia psidii MF-1</name>
    <dbReference type="NCBI Taxonomy" id="1389203"/>
    <lineage>
        <taxon>Eukaryota</taxon>
        <taxon>Fungi</taxon>
        <taxon>Dikarya</taxon>
        <taxon>Basidiomycota</taxon>
        <taxon>Pucciniomycotina</taxon>
        <taxon>Pucciniomycetes</taxon>
        <taxon>Pucciniales</taxon>
        <taxon>Sphaerophragmiaceae</taxon>
        <taxon>Austropuccinia</taxon>
    </lineage>
</organism>
<dbReference type="InterPro" id="IPR043502">
    <property type="entry name" value="DNA/RNA_pol_sf"/>
</dbReference>
<dbReference type="FunFam" id="3.30.70.270:FF:000020">
    <property type="entry name" value="Transposon Tf2-6 polyprotein-like Protein"/>
    <property type="match status" value="1"/>
</dbReference>
<proteinExistence type="predicted"/>
<dbReference type="PANTHER" id="PTHR37984">
    <property type="entry name" value="PROTEIN CBG26694"/>
    <property type="match status" value="1"/>
</dbReference>
<dbReference type="Proteomes" id="UP000765509">
    <property type="component" value="Unassembled WGS sequence"/>
</dbReference>
<dbReference type="CDD" id="cd01647">
    <property type="entry name" value="RT_LTR"/>
    <property type="match status" value="1"/>
</dbReference>
<dbReference type="AlphaFoldDB" id="A0A9Q3DIG2"/>
<dbReference type="InterPro" id="IPR050951">
    <property type="entry name" value="Retrovirus_Pol_polyprotein"/>
</dbReference>
<dbReference type="CDD" id="cd09274">
    <property type="entry name" value="RNase_HI_RT_Ty3"/>
    <property type="match status" value="1"/>
</dbReference>